<dbReference type="InterPro" id="IPR037291">
    <property type="entry name" value="DUF4139"/>
</dbReference>
<dbReference type="PANTHER" id="PTHR31005:SF8">
    <property type="entry name" value="DUF4139 DOMAIN-CONTAINING PROTEIN"/>
    <property type="match status" value="1"/>
</dbReference>
<dbReference type="InterPro" id="IPR025554">
    <property type="entry name" value="DUF4140"/>
</dbReference>
<feature type="chain" id="PRO_5037081397" evidence="2">
    <location>
        <begin position="20"/>
        <end position="562"/>
    </location>
</feature>
<accession>A0A933IFD8</accession>
<dbReference type="InterPro" id="IPR011935">
    <property type="entry name" value="CHP02231"/>
</dbReference>
<feature type="coiled-coil region" evidence="1">
    <location>
        <begin position="100"/>
        <end position="127"/>
    </location>
</feature>
<reference evidence="5" key="1">
    <citation type="submission" date="2020-07" db="EMBL/GenBank/DDBJ databases">
        <title>Huge and variable diversity of episymbiotic CPR bacteria and DPANN archaea in groundwater ecosystems.</title>
        <authorList>
            <person name="He C.Y."/>
            <person name="Keren R."/>
            <person name="Whittaker M."/>
            <person name="Farag I.F."/>
            <person name="Doudna J."/>
            <person name="Cate J.H.D."/>
            <person name="Banfield J.F."/>
        </authorList>
    </citation>
    <scope>NUCLEOTIDE SEQUENCE</scope>
    <source>
        <strain evidence="5">NC_groundwater_1520_Pr4_B-0.1um_53_5</strain>
    </source>
</reference>
<feature type="domain" description="DUF4139" evidence="3">
    <location>
        <begin position="225"/>
        <end position="554"/>
    </location>
</feature>
<sequence length="562" mass="62790">MKKIALITVLALIAANAFALQVIEHKAPITQAVVYNDRVEIIRSCKNSYQPGEYQVKLLDLPSSLDDNSVRTSGLGPAEVKINAVKIESVYLDTTNNIKYKVLEDSVDQLKEQVKVYEDRFSLLQKEADYLEKIKSASTAVSTGRDAEKPRAPTVSEWTGLYIFYDARYEAINKEMRGIDKSKKSLQAKLDALQKRLNKIAGTANLTKKNVTINFRVLQEGALNLNLSYMMMGASWHPQYDIRVSPDDQKVEFTYYGVIYQNTGEDWKDVRVTLSTAQPSVSGSMPALSPWYLDVYQQYYQKGAAAKRATMNVSYGAQMNQAPAPAMEQIQVMADIGSTTKTVSPMGVSTSDVEFSGTSYVFVTPGENNIPSDGEPHKIPIAFETLDAEFEYSAAPRIKQYAYLKGKVKNTTEYPFIAGDINVFFGNNFVGASSINSIIPSEKFDVSLGIDEGLKVTRQKVKDLTEGTKKVKKTYGYKIMVKNLKANKETITVNEQYPVSKNDKIKVKLVSPKFDSPEAEFGVKEKANGMIEWKFQIEPQGKQELELEYIIEYPSDTGIQGL</sequence>
<dbReference type="Pfam" id="PF13598">
    <property type="entry name" value="DUF4139"/>
    <property type="match status" value="1"/>
</dbReference>
<feature type="signal peptide" evidence="2">
    <location>
        <begin position="1"/>
        <end position="19"/>
    </location>
</feature>
<evidence type="ECO:0000259" key="4">
    <source>
        <dbReference type="Pfam" id="PF13600"/>
    </source>
</evidence>
<evidence type="ECO:0000256" key="2">
    <source>
        <dbReference type="SAM" id="SignalP"/>
    </source>
</evidence>
<evidence type="ECO:0000313" key="6">
    <source>
        <dbReference type="Proteomes" id="UP000736328"/>
    </source>
</evidence>
<evidence type="ECO:0000313" key="5">
    <source>
        <dbReference type="EMBL" id="MBI4727418.1"/>
    </source>
</evidence>
<dbReference type="Pfam" id="PF13600">
    <property type="entry name" value="DUF4140"/>
    <property type="match status" value="1"/>
</dbReference>
<keyword evidence="2" id="KW-0732">Signal</keyword>
<protein>
    <submittedName>
        <fullName evidence="5">Mucoidy inhibitor MuiA family protein</fullName>
    </submittedName>
</protein>
<comment type="caution">
    <text evidence="5">The sequence shown here is derived from an EMBL/GenBank/DDBJ whole genome shotgun (WGS) entry which is preliminary data.</text>
</comment>
<dbReference type="PANTHER" id="PTHR31005">
    <property type="entry name" value="DUF4139 DOMAIN-CONTAINING PROTEIN"/>
    <property type="match status" value="1"/>
</dbReference>
<keyword evidence="1" id="KW-0175">Coiled coil</keyword>
<evidence type="ECO:0000259" key="3">
    <source>
        <dbReference type="Pfam" id="PF13598"/>
    </source>
</evidence>
<organism evidence="5 6">
    <name type="scientific">candidate division TA06 bacterium</name>
    <dbReference type="NCBI Taxonomy" id="2250710"/>
    <lineage>
        <taxon>Bacteria</taxon>
        <taxon>Bacteria division TA06</taxon>
    </lineage>
</organism>
<dbReference type="AlphaFoldDB" id="A0A933IFD8"/>
<proteinExistence type="predicted"/>
<dbReference type="Proteomes" id="UP000736328">
    <property type="component" value="Unassembled WGS sequence"/>
</dbReference>
<dbReference type="NCBIfam" id="TIGR02231">
    <property type="entry name" value="mucoidy inhibitor MuiA family protein"/>
    <property type="match status" value="1"/>
</dbReference>
<feature type="domain" description="DUF4140" evidence="4">
    <location>
        <begin position="33"/>
        <end position="131"/>
    </location>
</feature>
<name>A0A933IFD8_UNCT6</name>
<feature type="coiled-coil region" evidence="1">
    <location>
        <begin position="176"/>
        <end position="203"/>
    </location>
</feature>
<gene>
    <name evidence="5" type="ORF">HY768_09425</name>
</gene>
<dbReference type="EMBL" id="JACQXR010000123">
    <property type="protein sequence ID" value="MBI4727418.1"/>
    <property type="molecule type" value="Genomic_DNA"/>
</dbReference>
<evidence type="ECO:0000256" key="1">
    <source>
        <dbReference type="SAM" id="Coils"/>
    </source>
</evidence>